<dbReference type="Pfam" id="PF05378">
    <property type="entry name" value="Hydant_A_N"/>
    <property type="match status" value="1"/>
</dbReference>
<feature type="domain" description="Hydantoinase/oxoprolinase N-terminal" evidence="1">
    <location>
        <begin position="11"/>
        <end position="182"/>
    </location>
</feature>
<feature type="non-terminal residue" evidence="2">
    <location>
        <position position="243"/>
    </location>
</feature>
<protein>
    <recommendedName>
        <fullName evidence="1">Hydantoinase/oxoprolinase N-terminal domain-containing protein</fullName>
    </recommendedName>
</protein>
<evidence type="ECO:0000259" key="1">
    <source>
        <dbReference type="Pfam" id="PF05378"/>
    </source>
</evidence>
<name>A0A382LMM4_9ZZZZ</name>
<gene>
    <name evidence="2" type="ORF">METZ01_LOCUS290407</name>
</gene>
<dbReference type="InterPro" id="IPR008040">
    <property type="entry name" value="Hydant_A_N"/>
</dbReference>
<reference evidence="2" key="1">
    <citation type="submission" date="2018-05" db="EMBL/GenBank/DDBJ databases">
        <authorList>
            <person name="Lanie J.A."/>
            <person name="Ng W.-L."/>
            <person name="Kazmierczak K.M."/>
            <person name="Andrzejewski T.M."/>
            <person name="Davidsen T.M."/>
            <person name="Wayne K.J."/>
            <person name="Tettelin H."/>
            <person name="Glass J.I."/>
            <person name="Rusch D."/>
            <person name="Podicherti R."/>
            <person name="Tsui H.-C.T."/>
            <person name="Winkler M.E."/>
        </authorList>
    </citation>
    <scope>NUCLEOTIDE SEQUENCE</scope>
</reference>
<dbReference type="GO" id="GO:0005829">
    <property type="term" value="C:cytosol"/>
    <property type="evidence" value="ECO:0007669"/>
    <property type="project" value="TreeGrafter"/>
</dbReference>
<evidence type="ECO:0000313" key="2">
    <source>
        <dbReference type="EMBL" id="SVC37553.1"/>
    </source>
</evidence>
<dbReference type="AlphaFoldDB" id="A0A382LMM4"/>
<dbReference type="PANTHER" id="PTHR11365">
    <property type="entry name" value="5-OXOPROLINASE RELATED"/>
    <property type="match status" value="1"/>
</dbReference>
<sequence length="243" mass="26890">VATVANGNWQFWVDRGGTFTDVVALRPDGTKATAKLLSENPEHYEDAAAEAIRRMIPTGAIIDAVKMGTTVATNALLERRGTPTVLVVTKGFQDALRIGYQNRPEIFKLNIKKPEPIYDQVIEAHERLSATGDVIQPLDENGVEMSLRGCFDAGLRSAAICLVHGYRYPDHEKSIAAIARQIGFTQISVSHEVEPLIKFVSRAETTLVDAYLTPVLDRYIKGLRNELISISKPRRLLFMQSNG</sequence>
<dbReference type="GO" id="GO:0006749">
    <property type="term" value="P:glutathione metabolic process"/>
    <property type="evidence" value="ECO:0007669"/>
    <property type="project" value="TreeGrafter"/>
</dbReference>
<proteinExistence type="predicted"/>
<dbReference type="PANTHER" id="PTHR11365:SF23">
    <property type="entry name" value="HYPOTHETICAL 5-OXOPROLINASE (EUROFUNG)-RELATED"/>
    <property type="match status" value="1"/>
</dbReference>
<feature type="non-terminal residue" evidence="2">
    <location>
        <position position="1"/>
    </location>
</feature>
<dbReference type="InterPro" id="IPR045079">
    <property type="entry name" value="Oxoprolinase-like"/>
</dbReference>
<accession>A0A382LMM4</accession>
<dbReference type="EMBL" id="UINC01087840">
    <property type="protein sequence ID" value="SVC37553.1"/>
    <property type="molecule type" value="Genomic_DNA"/>
</dbReference>
<organism evidence="2">
    <name type="scientific">marine metagenome</name>
    <dbReference type="NCBI Taxonomy" id="408172"/>
    <lineage>
        <taxon>unclassified sequences</taxon>
        <taxon>metagenomes</taxon>
        <taxon>ecological metagenomes</taxon>
    </lineage>
</organism>
<dbReference type="GO" id="GO:0017168">
    <property type="term" value="F:5-oxoprolinase (ATP-hydrolyzing) activity"/>
    <property type="evidence" value="ECO:0007669"/>
    <property type="project" value="TreeGrafter"/>
</dbReference>